<dbReference type="PANTHER" id="PTHR43133:SF8">
    <property type="entry name" value="RNA POLYMERASE SIGMA FACTOR HI_1459-RELATED"/>
    <property type="match status" value="1"/>
</dbReference>
<dbReference type="Pfam" id="PF04542">
    <property type="entry name" value="Sigma70_r2"/>
    <property type="match status" value="1"/>
</dbReference>
<evidence type="ECO:0000256" key="3">
    <source>
        <dbReference type="ARBA" id="ARBA00023125"/>
    </source>
</evidence>
<gene>
    <name evidence="7" type="ORF">MNBD_GAMMA21-1914</name>
</gene>
<dbReference type="InterPro" id="IPR007627">
    <property type="entry name" value="RNA_pol_sigma70_r2"/>
</dbReference>
<dbReference type="InterPro" id="IPR039425">
    <property type="entry name" value="RNA_pol_sigma-70-like"/>
</dbReference>
<dbReference type="GO" id="GO:0016987">
    <property type="term" value="F:sigma factor activity"/>
    <property type="evidence" value="ECO:0007669"/>
    <property type="project" value="UniProtKB-KW"/>
</dbReference>
<dbReference type="GO" id="GO:0006352">
    <property type="term" value="P:DNA-templated transcription initiation"/>
    <property type="evidence" value="ECO:0007669"/>
    <property type="project" value="InterPro"/>
</dbReference>
<name>A0A3B1AI16_9ZZZZ</name>
<organism evidence="7">
    <name type="scientific">hydrothermal vent metagenome</name>
    <dbReference type="NCBI Taxonomy" id="652676"/>
    <lineage>
        <taxon>unclassified sequences</taxon>
        <taxon>metagenomes</taxon>
        <taxon>ecological metagenomes</taxon>
    </lineage>
</organism>
<sequence>MDGREFLHKMHAGDATVWDELMPMLRRLALGACRDLGVLDELKEDIVQDVAMRVFTHWQSYAAKSALSTWIYSIARNRCLDELRKRVVRGDNRKPSDDADDNTNDTHSLNESHDPKLELMLCVQQVLAELETQGPARKNSRRMIEVLIYWVEHTPTSEELARFLNTSVQAAKQRKYEIRKRMEELCRRFCGNDDCSLQLSGESI</sequence>
<dbReference type="EMBL" id="UOFR01000019">
    <property type="protein sequence ID" value="VAW93524.1"/>
    <property type="molecule type" value="Genomic_DNA"/>
</dbReference>
<accession>A0A3B1AI16</accession>
<keyword evidence="3" id="KW-0238">DNA-binding</keyword>
<feature type="region of interest" description="Disordered" evidence="5">
    <location>
        <begin position="91"/>
        <end position="111"/>
    </location>
</feature>
<dbReference type="Gene3D" id="1.10.1740.10">
    <property type="match status" value="1"/>
</dbReference>
<evidence type="ECO:0000259" key="6">
    <source>
        <dbReference type="Pfam" id="PF04542"/>
    </source>
</evidence>
<dbReference type="InterPro" id="IPR013325">
    <property type="entry name" value="RNA_pol_sigma_r2"/>
</dbReference>
<evidence type="ECO:0000256" key="1">
    <source>
        <dbReference type="ARBA" id="ARBA00023015"/>
    </source>
</evidence>
<keyword evidence="2" id="KW-0731">Sigma factor</keyword>
<dbReference type="PANTHER" id="PTHR43133">
    <property type="entry name" value="RNA POLYMERASE ECF-TYPE SIGMA FACTO"/>
    <property type="match status" value="1"/>
</dbReference>
<dbReference type="SUPFAM" id="SSF88946">
    <property type="entry name" value="Sigma2 domain of RNA polymerase sigma factors"/>
    <property type="match status" value="1"/>
</dbReference>
<dbReference type="NCBIfam" id="TIGR02937">
    <property type="entry name" value="sigma70-ECF"/>
    <property type="match status" value="1"/>
</dbReference>
<evidence type="ECO:0000256" key="2">
    <source>
        <dbReference type="ARBA" id="ARBA00023082"/>
    </source>
</evidence>
<dbReference type="AlphaFoldDB" id="A0A3B1AI16"/>
<evidence type="ECO:0000313" key="7">
    <source>
        <dbReference type="EMBL" id="VAW93524.1"/>
    </source>
</evidence>
<dbReference type="InterPro" id="IPR014284">
    <property type="entry name" value="RNA_pol_sigma-70_dom"/>
</dbReference>
<protein>
    <submittedName>
        <fullName evidence="7">RNA polymerase ECF-type sigma factor</fullName>
    </submittedName>
</protein>
<reference evidence="7" key="1">
    <citation type="submission" date="2018-06" db="EMBL/GenBank/DDBJ databases">
        <authorList>
            <person name="Zhirakovskaya E."/>
        </authorList>
    </citation>
    <scope>NUCLEOTIDE SEQUENCE</scope>
</reference>
<keyword evidence="1" id="KW-0805">Transcription regulation</keyword>
<dbReference type="GO" id="GO:0003677">
    <property type="term" value="F:DNA binding"/>
    <property type="evidence" value="ECO:0007669"/>
    <property type="project" value="UniProtKB-KW"/>
</dbReference>
<evidence type="ECO:0000256" key="4">
    <source>
        <dbReference type="ARBA" id="ARBA00023163"/>
    </source>
</evidence>
<proteinExistence type="predicted"/>
<keyword evidence="4" id="KW-0804">Transcription</keyword>
<evidence type="ECO:0000256" key="5">
    <source>
        <dbReference type="SAM" id="MobiDB-lite"/>
    </source>
</evidence>
<feature type="domain" description="RNA polymerase sigma-70 region 2" evidence="6">
    <location>
        <begin position="21"/>
        <end position="86"/>
    </location>
</feature>